<dbReference type="PANTHER" id="PTHR45913">
    <property type="entry name" value="EPM2A-INTERACTING PROTEIN 1"/>
    <property type="match status" value="1"/>
</dbReference>
<dbReference type="InterPro" id="IPR008906">
    <property type="entry name" value="HATC_C_dom"/>
</dbReference>
<dbReference type="SUPFAM" id="SSF53098">
    <property type="entry name" value="Ribonuclease H-like"/>
    <property type="match status" value="1"/>
</dbReference>
<organism evidence="2 3">
    <name type="scientific">Cryptotermes secundus</name>
    <dbReference type="NCBI Taxonomy" id="105785"/>
    <lineage>
        <taxon>Eukaryota</taxon>
        <taxon>Metazoa</taxon>
        <taxon>Ecdysozoa</taxon>
        <taxon>Arthropoda</taxon>
        <taxon>Hexapoda</taxon>
        <taxon>Insecta</taxon>
        <taxon>Pterygota</taxon>
        <taxon>Neoptera</taxon>
        <taxon>Polyneoptera</taxon>
        <taxon>Dictyoptera</taxon>
        <taxon>Blattodea</taxon>
        <taxon>Blattoidea</taxon>
        <taxon>Termitoidae</taxon>
        <taxon>Kalotermitidae</taxon>
        <taxon>Cryptotermitinae</taxon>
        <taxon>Cryptotermes</taxon>
    </lineage>
</organism>
<comment type="caution">
    <text evidence="2">The sequence shown here is derived from an EMBL/GenBank/DDBJ whole genome shotgun (WGS) entry which is preliminary data.</text>
</comment>
<dbReference type="Pfam" id="PF05699">
    <property type="entry name" value="Dimer_Tnp_hAT"/>
    <property type="match status" value="1"/>
</dbReference>
<evidence type="ECO:0000313" key="3">
    <source>
        <dbReference type="Proteomes" id="UP000235965"/>
    </source>
</evidence>
<protein>
    <recommendedName>
        <fullName evidence="1">HAT C-terminal dimerisation domain-containing protein</fullName>
    </recommendedName>
</protein>
<feature type="domain" description="HAT C-terminal dimerisation" evidence="1">
    <location>
        <begin position="233"/>
        <end position="290"/>
    </location>
</feature>
<gene>
    <name evidence="2" type="ORF">B7P43_G10913</name>
</gene>
<evidence type="ECO:0000313" key="2">
    <source>
        <dbReference type="EMBL" id="PNF25375.1"/>
    </source>
</evidence>
<proteinExistence type="predicted"/>
<sequence>MNVVTRVANYIRSSSTHHQLLINLLNVSDTEHGDIIFHADMRWLSRGKTLERFFCLLDEVRDFLNSSPGQYYQELDEISWLLGLAFLTDITSKLNELNLELQGKDRNISSMISVVNAFQKKLKLWIAHLNRNSLSHFPHMKSVVETLNGCEYDLPSFAQHLEALVTEFGNRFSQFSTLEPVTMFISNPFATVDVSELGWKVCEIFGKYNLEELEMEILNFQEDISLKSLFATCSNFWTLVDRNIYPMIHSIALKIYSCSGSTYLCEVAFSSMSIIQNKYRSCLTDSHLDDALRAACSSYTPDFRELAANMQCQIL</sequence>
<dbReference type="PANTHER" id="PTHR45913:SF21">
    <property type="entry name" value="DUF4371 DOMAIN-CONTAINING PROTEIN"/>
    <property type="match status" value="1"/>
</dbReference>
<dbReference type="STRING" id="105785.A0A2J7Q9X4"/>
<name>A0A2J7Q9X4_9NEOP</name>
<dbReference type="InterPro" id="IPR012337">
    <property type="entry name" value="RNaseH-like_sf"/>
</dbReference>
<evidence type="ECO:0000259" key="1">
    <source>
        <dbReference type="Pfam" id="PF05699"/>
    </source>
</evidence>
<dbReference type="InParanoid" id="A0A2J7Q9X4"/>
<accession>A0A2J7Q9X4</accession>
<feature type="non-terminal residue" evidence="2">
    <location>
        <position position="315"/>
    </location>
</feature>
<dbReference type="Proteomes" id="UP000235965">
    <property type="component" value="Unassembled WGS sequence"/>
</dbReference>
<keyword evidence="3" id="KW-1185">Reference proteome</keyword>
<dbReference type="GO" id="GO:0046983">
    <property type="term" value="F:protein dimerization activity"/>
    <property type="evidence" value="ECO:0007669"/>
    <property type="project" value="InterPro"/>
</dbReference>
<dbReference type="AlphaFoldDB" id="A0A2J7Q9X4"/>
<dbReference type="OrthoDB" id="6743767at2759"/>
<dbReference type="EMBL" id="NEVH01016343">
    <property type="protein sequence ID" value="PNF25375.1"/>
    <property type="molecule type" value="Genomic_DNA"/>
</dbReference>
<reference evidence="2 3" key="1">
    <citation type="submission" date="2017-12" db="EMBL/GenBank/DDBJ databases">
        <title>Hemimetabolous genomes reveal molecular basis of termite eusociality.</title>
        <authorList>
            <person name="Harrison M.C."/>
            <person name="Jongepier E."/>
            <person name="Robertson H.M."/>
            <person name="Arning N."/>
            <person name="Bitard-Feildel T."/>
            <person name="Chao H."/>
            <person name="Childers C.P."/>
            <person name="Dinh H."/>
            <person name="Doddapaneni H."/>
            <person name="Dugan S."/>
            <person name="Gowin J."/>
            <person name="Greiner C."/>
            <person name="Han Y."/>
            <person name="Hu H."/>
            <person name="Hughes D.S.T."/>
            <person name="Huylmans A.-K."/>
            <person name="Kemena C."/>
            <person name="Kremer L.P.M."/>
            <person name="Lee S.L."/>
            <person name="Lopez-Ezquerra A."/>
            <person name="Mallet L."/>
            <person name="Monroy-Kuhn J.M."/>
            <person name="Moser A."/>
            <person name="Murali S.C."/>
            <person name="Muzny D.M."/>
            <person name="Otani S."/>
            <person name="Piulachs M.-D."/>
            <person name="Poelchau M."/>
            <person name="Qu J."/>
            <person name="Schaub F."/>
            <person name="Wada-Katsumata A."/>
            <person name="Worley K.C."/>
            <person name="Xie Q."/>
            <person name="Ylla G."/>
            <person name="Poulsen M."/>
            <person name="Gibbs R.A."/>
            <person name="Schal C."/>
            <person name="Richards S."/>
            <person name="Belles X."/>
            <person name="Korb J."/>
            <person name="Bornberg-Bauer E."/>
        </authorList>
    </citation>
    <scope>NUCLEOTIDE SEQUENCE [LARGE SCALE GENOMIC DNA]</scope>
    <source>
        <tissue evidence="2">Whole body</tissue>
    </source>
</reference>